<gene>
    <name evidence="6" type="ORF">B0T19DRAFT_445514</name>
</gene>
<sequence length="350" mass="37754">MASAREGFTIDLVGDLVNKSLLNPYLTVPIAAAISWSQHTGLDASGPVSSLGYVAWALVAVGAISSANNYLTKWYANNWTRTKPDEWNWDEEIVVVTGGSSGLGASIVQTLLARNARTTVVVLDIVPLKWTLPGDNSKGHTGSRVHFYQCDLSDSSSLRSVCARVKTEVGDPTVLVNNAGVGSGLTVMESSCADIESTLGTNLKAPFLMIKEFLPAMIERDHGHVVNISSISALTPPPAFADYAASKAGLIALHESLQLELKHRNKAPTVRLTLGIFSYIRTPLFRGDTGLPHFFFPLLEVETVSEALVDVLYSGYGKTVYMPGMTRCVAAFRGAPEWVLRILRNGTAEM</sequence>
<dbReference type="Proteomes" id="UP001286456">
    <property type="component" value="Unassembled WGS sequence"/>
</dbReference>
<dbReference type="AlphaFoldDB" id="A0AAE0I7D4"/>
<keyword evidence="7" id="KW-1185">Reference proteome</keyword>
<accession>A0AAE0I7D4</accession>
<dbReference type="GO" id="GO:0016616">
    <property type="term" value="F:oxidoreductase activity, acting on the CH-OH group of donors, NAD or NADP as acceptor"/>
    <property type="evidence" value="ECO:0007669"/>
    <property type="project" value="TreeGrafter"/>
</dbReference>
<dbReference type="SMART" id="SM00822">
    <property type="entry name" value="PKS_KR"/>
    <property type="match status" value="1"/>
</dbReference>
<evidence type="ECO:0000256" key="3">
    <source>
        <dbReference type="ARBA" id="ARBA00023002"/>
    </source>
</evidence>
<dbReference type="PANTHER" id="PTHR24322:SF736">
    <property type="entry name" value="RETINOL DEHYDROGENASE 10"/>
    <property type="match status" value="1"/>
</dbReference>
<dbReference type="InterPro" id="IPR036291">
    <property type="entry name" value="NAD(P)-bd_dom_sf"/>
</dbReference>
<reference evidence="6" key="2">
    <citation type="submission" date="2023-06" db="EMBL/GenBank/DDBJ databases">
        <authorList>
            <consortium name="Lawrence Berkeley National Laboratory"/>
            <person name="Haridas S."/>
            <person name="Hensen N."/>
            <person name="Bonometti L."/>
            <person name="Westerberg I."/>
            <person name="Brannstrom I.O."/>
            <person name="Guillou S."/>
            <person name="Cros-Aarteil S."/>
            <person name="Calhoun S."/>
            <person name="Kuo A."/>
            <person name="Mondo S."/>
            <person name="Pangilinan J."/>
            <person name="Riley R."/>
            <person name="Labutti K."/>
            <person name="Andreopoulos B."/>
            <person name="Lipzen A."/>
            <person name="Chen C."/>
            <person name="Yanf M."/>
            <person name="Daum C."/>
            <person name="Ng V."/>
            <person name="Clum A."/>
            <person name="Steindorff A."/>
            <person name="Ohm R."/>
            <person name="Martin F."/>
            <person name="Silar P."/>
            <person name="Natvig D."/>
            <person name="Lalanne C."/>
            <person name="Gautier V."/>
            <person name="Ament-Velasquez S.L."/>
            <person name="Kruys A."/>
            <person name="Hutchinson M.I."/>
            <person name="Powell A.J."/>
            <person name="Barry K."/>
            <person name="Miller A.N."/>
            <person name="Grigoriev I.V."/>
            <person name="Debuchy R."/>
            <person name="Gladieux P."/>
            <person name="Thoren M.H."/>
            <person name="Johannesson H."/>
        </authorList>
    </citation>
    <scope>NUCLEOTIDE SEQUENCE</scope>
    <source>
        <strain evidence="6">SMH4131-1</strain>
    </source>
</reference>
<keyword evidence="2" id="KW-0521">NADP</keyword>
<name>A0AAE0I7D4_9PEZI</name>
<dbReference type="Gene3D" id="3.40.50.720">
    <property type="entry name" value="NAD(P)-binding Rossmann-like Domain"/>
    <property type="match status" value="1"/>
</dbReference>
<evidence type="ECO:0000256" key="1">
    <source>
        <dbReference type="ARBA" id="ARBA00006484"/>
    </source>
</evidence>
<comment type="similarity">
    <text evidence="1 4">Belongs to the short-chain dehydrogenases/reductases (SDR) family.</text>
</comment>
<dbReference type="PANTHER" id="PTHR24322">
    <property type="entry name" value="PKSB"/>
    <property type="match status" value="1"/>
</dbReference>
<dbReference type="EMBL" id="JAUEPO010000006">
    <property type="protein sequence ID" value="KAK3319710.1"/>
    <property type="molecule type" value="Genomic_DNA"/>
</dbReference>
<dbReference type="PRINTS" id="PR00080">
    <property type="entry name" value="SDRFAMILY"/>
</dbReference>
<dbReference type="SUPFAM" id="SSF51735">
    <property type="entry name" value="NAD(P)-binding Rossmann-fold domains"/>
    <property type="match status" value="1"/>
</dbReference>
<evidence type="ECO:0000256" key="4">
    <source>
        <dbReference type="RuleBase" id="RU000363"/>
    </source>
</evidence>
<reference evidence="6" key="1">
    <citation type="journal article" date="2023" name="Mol. Phylogenet. Evol.">
        <title>Genome-scale phylogeny and comparative genomics of the fungal order Sordariales.</title>
        <authorList>
            <person name="Hensen N."/>
            <person name="Bonometti L."/>
            <person name="Westerberg I."/>
            <person name="Brannstrom I.O."/>
            <person name="Guillou S."/>
            <person name="Cros-Aarteil S."/>
            <person name="Calhoun S."/>
            <person name="Haridas S."/>
            <person name="Kuo A."/>
            <person name="Mondo S."/>
            <person name="Pangilinan J."/>
            <person name="Riley R."/>
            <person name="LaButti K."/>
            <person name="Andreopoulos B."/>
            <person name="Lipzen A."/>
            <person name="Chen C."/>
            <person name="Yan M."/>
            <person name="Daum C."/>
            <person name="Ng V."/>
            <person name="Clum A."/>
            <person name="Steindorff A."/>
            <person name="Ohm R.A."/>
            <person name="Martin F."/>
            <person name="Silar P."/>
            <person name="Natvig D.O."/>
            <person name="Lalanne C."/>
            <person name="Gautier V."/>
            <person name="Ament-Velasquez S.L."/>
            <person name="Kruys A."/>
            <person name="Hutchinson M.I."/>
            <person name="Powell A.J."/>
            <person name="Barry K."/>
            <person name="Miller A.N."/>
            <person name="Grigoriev I.V."/>
            <person name="Debuchy R."/>
            <person name="Gladieux P."/>
            <person name="Hiltunen Thoren M."/>
            <person name="Johannesson H."/>
        </authorList>
    </citation>
    <scope>NUCLEOTIDE SEQUENCE</scope>
    <source>
        <strain evidence="6">SMH4131-1</strain>
    </source>
</reference>
<proteinExistence type="inferred from homology"/>
<evidence type="ECO:0000259" key="5">
    <source>
        <dbReference type="SMART" id="SM00822"/>
    </source>
</evidence>
<protein>
    <submittedName>
        <fullName evidence="6">Short chain dehydrogenase</fullName>
    </submittedName>
</protein>
<dbReference type="PRINTS" id="PR00081">
    <property type="entry name" value="GDHRDH"/>
</dbReference>
<organism evidence="6 7">
    <name type="scientific">Cercophora scortea</name>
    <dbReference type="NCBI Taxonomy" id="314031"/>
    <lineage>
        <taxon>Eukaryota</taxon>
        <taxon>Fungi</taxon>
        <taxon>Dikarya</taxon>
        <taxon>Ascomycota</taxon>
        <taxon>Pezizomycotina</taxon>
        <taxon>Sordariomycetes</taxon>
        <taxon>Sordariomycetidae</taxon>
        <taxon>Sordariales</taxon>
        <taxon>Lasiosphaeriaceae</taxon>
        <taxon>Cercophora</taxon>
    </lineage>
</organism>
<comment type="caution">
    <text evidence="6">The sequence shown here is derived from an EMBL/GenBank/DDBJ whole genome shotgun (WGS) entry which is preliminary data.</text>
</comment>
<dbReference type="InterPro" id="IPR002347">
    <property type="entry name" value="SDR_fam"/>
</dbReference>
<dbReference type="Pfam" id="PF00106">
    <property type="entry name" value="adh_short"/>
    <property type="match status" value="1"/>
</dbReference>
<evidence type="ECO:0000313" key="7">
    <source>
        <dbReference type="Proteomes" id="UP001286456"/>
    </source>
</evidence>
<evidence type="ECO:0000313" key="6">
    <source>
        <dbReference type="EMBL" id="KAK3319710.1"/>
    </source>
</evidence>
<feature type="domain" description="Ketoreductase" evidence="5">
    <location>
        <begin position="92"/>
        <end position="277"/>
    </location>
</feature>
<keyword evidence="3" id="KW-0560">Oxidoreductase</keyword>
<dbReference type="PROSITE" id="PS00061">
    <property type="entry name" value="ADH_SHORT"/>
    <property type="match status" value="1"/>
</dbReference>
<dbReference type="InterPro" id="IPR057326">
    <property type="entry name" value="KR_dom"/>
</dbReference>
<evidence type="ECO:0000256" key="2">
    <source>
        <dbReference type="ARBA" id="ARBA00022857"/>
    </source>
</evidence>
<dbReference type="InterPro" id="IPR020904">
    <property type="entry name" value="Sc_DH/Rdtase_CS"/>
</dbReference>